<keyword evidence="2" id="KW-1185">Reference proteome</keyword>
<dbReference type="AlphaFoldDB" id="A0ABD0K5I0"/>
<accession>A0ABD0K5I0</accession>
<dbReference type="EMBL" id="JACVVK020000247">
    <property type="protein sequence ID" value="KAK7482337.1"/>
    <property type="molecule type" value="Genomic_DNA"/>
</dbReference>
<dbReference type="Proteomes" id="UP001519460">
    <property type="component" value="Unassembled WGS sequence"/>
</dbReference>
<comment type="caution">
    <text evidence="1">The sequence shown here is derived from an EMBL/GenBank/DDBJ whole genome shotgun (WGS) entry which is preliminary data.</text>
</comment>
<gene>
    <name evidence="1" type="ORF">BaRGS_00026465</name>
</gene>
<proteinExistence type="predicted"/>
<name>A0ABD0K5I0_9CAEN</name>
<evidence type="ECO:0000313" key="1">
    <source>
        <dbReference type="EMBL" id="KAK7482337.1"/>
    </source>
</evidence>
<reference evidence="1 2" key="1">
    <citation type="journal article" date="2023" name="Sci. Data">
        <title>Genome assembly of the Korean intertidal mud-creeper Batillaria attramentaria.</title>
        <authorList>
            <person name="Patra A.K."/>
            <person name="Ho P.T."/>
            <person name="Jun S."/>
            <person name="Lee S.J."/>
            <person name="Kim Y."/>
            <person name="Won Y.J."/>
        </authorList>
    </citation>
    <scope>NUCLEOTIDE SEQUENCE [LARGE SCALE GENOMIC DNA]</scope>
    <source>
        <strain evidence="1">Wonlab-2016</strain>
    </source>
</reference>
<organism evidence="1 2">
    <name type="scientific">Batillaria attramentaria</name>
    <dbReference type="NCBI Taxonomy" id="370345"/>
    <lineage>
        <taxon>Eukaryota</taxon>
        <taxon>Metazoa</taxon>
        <taxon>Spiralia</taxon>
        <taxon>Lophotrochozoa</taxon>
        <taxon>Mollusca</taxon>
        <taxon>Gastropoda</taxon>
        <taxon>Caenogastropoda</taxon>
        <taxon>Sorbeoconcha</taxon>
        <taxon>Cerithioidea</taxon>
        <taxon>Batillariidae</taxon>
        <taxon>Batillaria</taxon>
    </lineage>
</organism>
<sequence length="123" mass="13369">MFAVTLLVKHIIPGQAFSISQACRKLGSRRIPTNSLIYPPKEPMYRRRVCGHFVGKPAPCLRSVAQLVALIAEKDAKMSTSGGEGKITFGRTLAGGELVFWSRQFTRPPATRKSGLPANTLTG</sequence>
<evidence type="ECO:0000313" key="2">
    <source>
        <dbReference type="Proteomes" id="UP001519460"/>
    </source>
</evidence>
<protein>
    <submittedName>
        <fullName evidence="1">Uncharacterized protein</fullName>
    </submittedName>
</protein>